<dbReference type="SUPFAM" id="SSF56801">
    <property type="entry name" value="Acetyl-CoA synthetase-like"/>
    <property type="match status" value="1"/>
</dbReference>
<name>A0AAV3U9B0_9ALTE</name>
<feature type="transmembrane region" description="Helical" evidence="3">
    <location>
        <begin position="734"/>
        <end position="755"/>
    </location>
</feature>
<evidence type="ECO:0000256" key="1">
    <source>
        <dbReference type="ARBA" id="ARBA00006432"/>
    </source>
</evidence>
<dbReference type="Gene3D" id="3.40.50.12780">
    <property type="entry name" value="N-terminal domain of ligase-like"/>
    <property type="match status" value="1"/>
</dbReference>
<feature type="transmembrane region" description="Helical" evidence="3">
    <location>
        <begin position="593"/>
        <end position="620"/>
    </location>
</feature>
<dbReference type="CDD" id="cd04433">
    <property type="entry name" value="AFD_class_I"/>
    <property type="match status" value="1"/>
</dbReference>
<evidence type="ECO:0000313" key="5">
    <source>
        <dbReference type="EMBL" id="GAA4956988.1"/>
    </source>
</evidence>
<evidence type="ECO:0000259" key="4">
    <source>
        <dbReference type="Pfam" id="PF00501"/>
    </source>
</evidence>
<keyword evidence="6" id="KW-1185">Reference proteome</keyword>
<feature type="transmembrane region" description="Helical" evidence="3">
    <location>
        <begin position="707"/>
        <end position="727"/>
    </location>
</feature>
<accession>A0AAV3U9B0</accession>
<dbReference type="GO" id="GO:0031956">
    <property type="term" value="F:medium-chain fatty acid-CoA ligase activity"/>
    <property type="evidence" value="ECO:0007669"/>
    <property type="project" value="TreeGrafter"/>
</dbReference>
<keyword evidence="2" id="KW-0436">Ligase</keyword>
<feature type="transmembrane region" description="Helical" evidence="3">
    <location>
        <begin position="761"/>
        <end position="778"/>
    </location>
</feature>
<sequence>MNHSTHQALALPSRLVRLAKISSVDFAQQAFELYCRGEPFVIDNPGGPSEDLTCELADQTPQPGGGWVSLPAVQRQGDDIAQIIFSSGTEGRPKAILVSYRALAKVVERLNKAMSVDSSIREYVGVPVTYSFGLGRLRAVAAAGGKAYLPAGAFDISELLGLLEQGAINAISAVPTLWRIVLENAAKFAAHGDKIRWIEIGSQYMSGEEKAQLKALFPKAIIVQHYGLTEASRSTLLTISAAPAEALESVGDLNADVEIALAEDGRIKIRGEHLASGKWVGETLQPLVDDDGWLVTSDLGEIKQGWLYYRGRADDIINCAGVKINPDELQQRLAAAMPEAKEFAVCAVPDALRGQGVFVATTCAEDVAQLRRLAQQSLQAFGLQAGDAVHVAEVAAIPKTATGKVRRKALADLHQPARAIESQSDNPVVALFQEYFGALVEPADTFKTLGGDSLRYVQVSTKLEDIIGHPPKDWEGLPLAQLAALKKPTAPKIARVEITVFLRALAILAVVVIHAGVESLYGATVLLFMLVGYNFARFQTDALISGPRWKKIGQFIGVTLIPYYAFAALFIATEKHIDIPLLLLYENYLGNDLTLVFPFWFVQQLTQSLLLLGLVFSLPVSRRWLAESMQKCSLVACALVVAATLLFQWLVQPQGALKGWPIASHLALFVVGWTFYHAQTLAWRLMVAVMGISVALVAFGWHSKTAWLTLGCVGLTFFSTVYATRWIRKIIDTIAASTLFLFVTNGIVIYVLMNIVGPNPWLLAAAALAVGIGSWYAYEHSGLKSKFII</sequence>
<organism evidence="5 6">
    <name type="scientific">Halioxenophilus aromaticivorans</name>
    <dbReference type="NCBI Taxonomy" id="1306992"/>
    <lineage>
        <taxon>Bacteria</taxon>
        <taxon>Pseudomonadati</taxon>
        <taxon>Pseudomonadota</taxon>
        <taxon>Gammaproteobacteria</taxon>
        <taxon>Alteromonadales</taxon>
        <taxon>Alteromonadaceae</taxon>
        <taxon>Halioxenophilus</taxon>
    </lineage>
</organism>
<feature type="transmembrane region" description="Helical" evidence="3">
    <location>
        <begin position="552"/>
        <end position="573"/>
    </location>
</feature>
<feature type="transmembrane region" description="Helical" evidence="3">
    <location>
        <begin position="657"/>
        <end position="676"/>
    </location>
</feature>
<comment type="caution">
    <text evidence="5">The sequence shown here is derived from an EMBL/GenBank/DDBJ whole genome shotgun (WGS) entry which is preliminary data.</text>
</comment>
<keyword evidence="3" id="KW-0812">Transmembrane</keyword>
<dbReference type="InterPro" id="IPR000873">
    <property type="entry name" value="AMP-dep_synth/lig_dom"/>
</dbReference>
<evidence type="ECO:0000256" key="2">
    <source>
        <dbReference type="ARBA" id="ARBA00022598"/>
    </source>
</evidence>
<feature type="transmembrane region" description="Helical" evidence="3">
    <location>
        <begin position="683"/>
        <end position="701"/>
    </location>
</feature>
<evidence type="ECO:0000313" key="6">
    <source>
        <dbReference type="Proteomes" id="UP001409585"/>
    </source>
</evidence>
<keyword evidence="3" id="KW-1133">Transmembrane helix</keyword>
<evidence type="ECO:0000256" key="3">
    <source>
        <dbReference type="SAM" id="Phobius"/>
    </source>
</evidence>
<dbReference type="EMBL" id="BAABLX010000074">
    <property type="protein sequence ID" value="GAA4956988.1"/>
    <property type="molecule type" value="Genomic_DNA"/>
</dbReference>
<feature type="transmembrane region" description="Helical" evidence="3">
    <location>
        <begin position="500"/>
        <end position="531"/>
    </location>
</feature>
<proteinExistence type="inferred from homology"/>
<dbReference type="Gene3D" id="3.30.300.30">
    <property type="match status" value="1"/>
</dbReference>
<gene>
    <name evidence="5" type="ORF">GCM10025791_41700</name>
</gene>
<dbReference type="GO" id="GO:0006631">
    <property type="term" value="P:fatty acid metabolic process"/>
    <property type="evidence" value="ECO:0007669"/>
    <property type="project" value="TreeGrafter"/>
</dbReference>
<feature type="transmembrane region" description="Helical" evidence="3">
    <location>
        <begin position="632"/>
        <end position="651"/>
    </location>
</feature>
<dbReference type="Pfam" id="PF00501">
    <property type="entry name" value="AMP-binding"/>
    <property type="match status" value="1"/>
</dbReference>
<reference evidence="6" key="1">
    <citation type="journal article" date="2019" name="Int. J. Syst. Evol. Microbiol.">
        <title>The Global Catalogue of Microorganisms (GCM) 10K type strain sequencing project: providing services to taxonomists for standard genome sequencing and annotation.</title>
        <authorList>
            <consortium name="The Broad Institute Genomics Platform"/>
            <consortium name="The Broad Institute Genome Sequencing Center for Infectious Disease"/>
            <person name="Wu L."/>
            <person name="Ma J."/>
        </authorList>
    </citation>
    <scope>NUCLEOTIDE SEQUENCE [LARGE SCALE GENOMIC DNA]</scope>
    <source>
        <strain evidence="6">JCM 19134</strain>
    </source>
</reference>
<dbReference type="InterPro" id="IPR020845">
    <property type="entry name" value="AMP-binding_CS"/>
</dbReference>
<dbReference type="InterPro" id="IPR042099">
    <property type="entry name" value="ANL_N_sf"/>
</dbReference>
<keyword evidence="3" id="KW-0472">Membrane</keyword>
<dbReference type="AlphaFoldDB" id="A0AAV3U9B0"/>
<dbReference type="InterPro" id="IPR045851">
    <property type="entry name" value="AMP-bd_C_sf"/>
</dbReference>
<dbReference type="PANTHER" id="PTHR43201">
    <property type="entry name" value="ACYL-COA SYNTHETASE"/>
    <property type="match status" value="1"/>
</dbReference>
<dbReference type="Proteomes" id="UP001409585">
    <property type="component" value="Unassembled WGS sequence"/>
</dbReference>
<protein>
    <submittedName>
        <fullName evidence="5">AMP-binding protein</fullName>
    </submittedName>
</protein>
<dbReference type="RefSeq" id="WP_345426917.1">
    <property type="nucleotide sequence ID" value="NZ_AP031496.1"/>
</dbReference>
<feature type="domain" description="AMP-dependent synthetase/ligase" evidence="4">
    <location>
        <begin position="63"/>
        <end position="269"/>
    </location>
</feature>
<dbReference type="PANTHER" id="PTHR43201:SF5">
    <property type="entry name" value="MEDIUM-CHAIN ACYL-COA LIGASE ACSF2, MITOCHONDRIAL"/>
    <property type="match status" value="1"/>
</dbReference>
<comment type="similarity">
    <text evidence="1">Belongs to the ATP-dependent AMP-binding enzyme family.</text>
</comment>
<dbReference type="PROSITE" id="PS00455">
    <property type="entry name" value="AMP_BINDING"/>
    <property type="match status" value="1"/>
</dbReference>